<dbReference type="GO" id="GO:0008168">
    <property type="term" value="F:methyltransferase activity"/>
    <property type="evidence" value="ECO:0007669"/>
    <property type="project" value="UniProtKB-KW"/>
</dbReference>
<comment type="caution">
    <text evidence="4">The sequence shown here is derived from an EMBL/GenBank/DDBJ whole genome shotgun (WGS) entry which is preliminary data.</text>
</comment>
<dbReference type="OrthoDB" id="514248at2759"/>
<dbReference type="Gene3D" id="3.40.50.150">
    <property type="entry name" value="Vaccinia Virus protein VP39"/>
    <property type="match status" value="1"/>
</dbReference>
<dbReference type="PANTHER" id="PTHR13393:SF0">
    <property type="entry name" value="RNA N6-ADENOSINE-METHYLTRANSFERASE METTL16"/>
    <property type="match status" value="1"/>
</dbReference>
<evidence type="ECO:0000256" key="3">
    <source>
        <dbReference type="SAM" id="MobiDB-lite"/>
    </source>
</evidence>
<keyword evidence="2" id="KW-0808">Transferase</keyword>
<dbReference type="Proteomes" id="UP000323000">
    <property type="component" value="Chromosome 3"/>
</dbReference>
<evidence type="ECO:0000313" key="4">
    <source>
        <dbReference type="EMBL" id="TXG67012.1"/>
    </source>
</evidence>
<accession>A0A5C7IDQ3</accession>
<dbReference type="EMBL" id="VAHF01000003">
    <property type="protein sequence ID" value="TXG67012.1"/>
    <property type="molecule type" value="Genomic_DNA"/>
</dbReference>
<feature type="compositionally biased region" description="Basic and acidic residues" evidence="3">
    <location>
        <begin position="19"/>
        <end position="29"/>
    </location>
</feature>
<keyword evidence="5" id="KW-1185">Reference proteome</keyword>
<evidence type="ECO:0000256" key="1">
    <source>
        <dbReference type="ARBA" id="ARBA00022603"/>
    </source>
</evidence>
<dbReference type="SUPFAM" id="SSF53335">
    <property type="entry name" value="S-adenosyl-L-methionine-dependent methyltransferases"/>
    <property type="match status" value="1"/>
</dbReference>
<dbReference type="Pfam" id="PF05971">
    <property type="entry name" value="Methyltransf_10"/>
    <property type="match status" value="2"/>
</dbReference>
<feature type="compositionally biased region" description="Polar residues" evidence="3">
    <location>
        <begin position="1"/>
        <end position="10"/>
    </location>
</feature>
<proteinExistence type="predicted"/>
<evidence type="ECO:0000256" key="2">
    <source>
        <dbReference type="ARBA" id="ARBA00022679"/>
    </source>
</evidence>
<feature type="compositionally biased region" description="Polar residues" evidence="3">
    <location>
        <begin position="42"/>
        <end position="56"/>
    </location>
</feature>
<feature type="region of interest" description="Disordered" evidence="3">
    <location>
        <begin position="1"/>
        <end position="86"/>
    </location>
</feature>
<gene>
    <name evidence="4" type="ORF">EZV62_008287</name>
</gene>
<dbReference type="PANTHER" id="PTHR13393">
    <property type="entry name" value="SAM-DEPENDENT METHYLTRANSFERASE"/>
    <property type="match status" value="1"/>
</dbReference>
<protein>
    <recommendedName>
        <fullName evidence="6">U6 small nuclear RNA (adenine-(43)-N(6))-methyltransferase</fullName>
    </recommendedName>
</protein>
<evidence type="ECO:0000313" key="5">
    <source>
        <dbReference type="Proteomes" id="UP000323000"/>
    </source>
</evidence>
<keyword evidence="1" id="KW-0489">Methyltransferase</keyword>
<dbReference type="InterPro" id="IPR029063">
    <property type="entry name" value="SAM-dependent_MTases_sf"/>
</dbReference>
<dbReference type="GO" id="GO:0005634">
    <property type="term" value="C:nucleus"/>
    <property type="evidence" value="ECO:0007669"/>
    <property type="project" value="TreeGrafter"/>
</dbReference>
<organism evidence="4 5">
    <name type="scientific">Acer yangbiense</name>
    <dbReference type="NCBI Taxonomy" id="1000413"/>
    <lineage>
        <taxon>Eukaryota</taxon>
        <taxon>Viridiplantae</taxon>
        <taxon>Streptophyta</taxon>
        <taxon>Embryophyta</taxon>
        <taxon>Tracheophyta</taxon>
        <taxon>Spermatophyta</taxon>
        <taxon>Magnoliopsida</taxon>
        <taxon>eudicotyledons</taxon>
        <taxon>Gunneridae</taxon>
        <taxon>Pentapetalae</taxon>
        <taxon>rosids</taxon>
        <taxon>malvids</taxon>
        <taxon>Sapindales</taxon>
        <taxon>Sapindaceae</taxon>
        <taxon>Hippocastanoideae</taxon>
        <taxon>Acereae</taxon>
        <taxon>Acer</taxon>
    </lineage>
</organism>
<dbReference type="InterPro" id="IPR010286">
    <property type="entry name" value="METTL16/RlmF"/>
</dbReference>
<evidence type="ECO:0008006" key="6">
    <source>
        <dbReference type="Google" id="ProtNLM"/>
    </source>
</evidence>
<name>A0A5C7IDQ3_9ROSI</name>
<dbReference type="AlphaFoldDB" id="A0A5C7IDQ3"/>
<dbReference type="GO" id="GO:0070475">
    <property type="term" value="P:rRNA base methylation"/>
    <property type="evidence" value="ECO:0007669"/>
    <property type="project" value="TreeGrafter"/>
</dbReference>
<reference evidence="5" key="1">
    <citation type="journal article" date="2019" name="Gigascience">
        <title>De novo genome assembly of the endangered Acer yangbiense, a plant species with extremely small populations endemic to Yunnan Province, China.</title>
        <authorList>
            <person name="Yang J."/>
            <person name="Wariss H.M."/>
            <person name="Tao L."/>
            <person name="Zhang R."/>
            <person name="Yun Q."/>
            <person name="Hollingsworth P."/>
            <person name="Dao Z."/>
            <person name="Luo G."/>
            <person name="Guo H."/>
            <person name="Ma Y."/>
            <person name="Sun W."/>
        </authorList>
    </citation>
    <scope>NUCLEOTIDE SEQUENCE [LARGE SCALE GENOMIC DNA]</scope>
    <source>
        <strain evidence="5">cv. Malutang</strain>
    </source>
</reference>
<sequence>MSGSKTQTGKKNGEEEEGERGGATHDPPKKYTPRTHPISLSWLLSTRPLNPPSSTLAKVDDREFIGPISTRPGADSGSAPSRSRHQLSCNNGDNVKGFDVGTEANCIYPLLGASLLGWSFVGSDVTDVALEWAEKNVTNNPHISELIEIRKVESCPTSGKESDNGESACGENNLDLSGMEEQAVPSSSSPFDQSIDANNIYHGPPVLLGVVSDGEKFDFCMCNPPFFETMEEVGLNPKISCGGTPKEMVCPGGEKAFIPRIIEDSVALKQTFRWFTSMVGQKLNLKILTSKLWVVGATVGVQRQFSAVDVLHSIESFFHSTGASCKLNSASFTVNITASKDHFNAILKNEVNDVNEAPSDKHLQENPVVQVVSTFL</sequence>